<evidence type="ECO:0000313" key="1">
    <source>
        <dbReference type="EMBL" id="KAI5672176.1"/>
    </source>
</evidence>
<evidence type="ECO:0000313" key="2">
    <source>
        <dbReference type="Proteomes" id="UP001060085"/>
    </source>
</evidence>
<reference evidence="2" key="1">
    <citation type="journal article" date="2023" name="Nat. Plants">
        <title>Single-cell RNA sequencing provides a high-resolution roadmap for understanding the multicellular compartmentation of specialized metabolism.</title>
        <authorList>
            <person name="Sun S."/>
            <person name="Shen X."/>
            <person name="Li Y."/>
            <person name="Li Y."/>
            <person name="Wang S."/>
            <person name="Li R."/>
            <person name="Zhang H."/>
            <person name="Shen G."/>
            <person name="Guo B."/>
            <person name="Wei J."/>
            <person name="Xu J."/>
            <person name="St-Pierre B."/>
            <person name="Chen S."/>
            <person name="Sun C."/>
        </authorList>
    </citation>
    <scope>NUCLEOTIDE SEQUENCE [LARGE SCALE GENOMIC DNA]</scope>
</reference>
<gene>
    <name evidence="1" type="ORF">M9H77_12540</name>
</gene>
<organism evidence="1 2">
    <name type="scientific">Catharanthus roseus</name>
    <name type="common">Madagascar periwinkle</name>
    <name type="synonym">Vinca rosea</name>
    <dbReference type="NCBI Taxonomy" id="4058"/>
    <lineage>
        <taxon>Eukaryota</taxon>
        <taxon>Viridiplantae</taxon>
        <taxon>Streptophyta</taxon>
        <taxon>Embryophyta</taxon>
        <taxon>Tracheophyta</taxon>
        <taxon>Spermatophyta</taxon>
        <taxon>Magnoliopsida</taxon>
        <taxon>eudicotyledons</taxon>
        <taxon>Gunneridae</taxon>
        <taxon>Pentapetalae</taxon>
        <taxon>asterids</taxon>
        <taxon>lamiids</taxon>
        <taxon>Gentianales</taxon>
        <taxon>Apocynaceae</taxon>
        <taxon>Rauvolfioideae</taxon>
        <taxon>Vinceae</taxon>
        <taxon>Catharanthinae</taxon>
        <taxon>Catharanthus</taxon>
    </lineage>
</organism>
<accession>A0ACC0BHT4</accession>
<dbReference type="EMBL" id="CM044703">
    <property type="protein sequence ID" value="KAI5672176.1"/>
    <property type="molecule type" value="Genomic_DNA"/>
</dbReference>
<name>A0ACC0BHT4_CATRO</name>
<proteinExistence type="predicted"/>
<keyword evidence="2" id="KW-1185">Reference proteome</keyword>
<sequence>MLAGRCEPLTYLTRKGIPFEWWDDVCSNAFKSIKAYLTKAPILVAPIHGNPLHLYFSAQERCKENALYYLSKMMTPNEVKYLSIEKLCLVLIFSIQKLKHYFQVYTMYLISKENPIKYVMTKPVLSDRLAMWYLQPQQFEIVYVSQKAVKGQVVADFLAKHPLPAEWGLTDDLLDEDVFLIEILPSWKMYFVGAAHQDRASAGVVFVTSEDDILPYSFTLTEKCLNNMAEYQALILGLEIVVDIKQLQLRIYRDSKLIVNQIIDYNVKKLELLPYCKYAKLMIDWLGYLTSTLCFSSPETQISICQSWVIPPAFEDDDDEIEQQEKHETYVVSITKNEREDWRQRSDVQRRSPRFVYYKHTIYRRSFEGVLLRCLGDEEAMQSLEETHSGIYYIHQPPEPLHLFVAPWLFDAWGLNIVGPLPKSSSGHVFILSATDYFSKWDEAIVLKKVEKEMWSTSFVVILYSVMEFQGIFITDNGKHFCNSSMTKLCEKFDYKRYYSSMYYAAANGLAEEFNKTLCNLLKKVIDKSKRDWHLKIEEALWAYGTTFRTPTQAISYALIYVVEAVLPLEHQIPSFENCCLKRAYRGRKYSPLPRGIRCA</sequence>
<comment type="caution">
    <text evidence="1">The sequence shown here is derived from an EMBL/GenBank/DDBJ whole genome shotgun (WGS) entry which is preliminary data.</text>
</comment>
<protein>
    <submittedName>
        <fullName evidence="1">Uncharacterized protein</fullName>
    </submittedName>
</protein>
<dbReference type="Proteomes" id="UP001060085">
    <property type="component" value="Linkage Group LG03"/>
</dbReference>